<comment type="caution">
    <text evidence="2">The sequence shown here is derived from an EMBL/GenBank/DDBJ whole genome shotgun (WGS) entry which is preliminary data.</text>
</comment>
<feature type="region of interest" description="Disordered" evidence="1">
    <location>
        <begin position="1"/>
        <end position="32"/>
    </location>
</feature>
<protein>
    <submittedName>
        <fullName evidence="2">Uncharacterized protein</fullName>
    </submittedName>
</protein>
<sequence length="96" mass="10327">MAASNSGHDSPAHDPHAEAMAKRAAKATEAARALAARLASTAEDLADTLDEVAQSRDERTGAVQFPGDDDAAQRARDKAEGERRDARELREKWDVT</sequence>
<evidence type="ECO:0000256" key="1">
    <source>
        <dbReference type="SAM" id="MobiDB-lite"/>
    </source>
</evidence>
<dbReference type="Proteomes" id="UP001596175">
    <property type="component" value="Unassembled WGS sequence"/>
</dbReference>
<feature type="compositionally biased region" description="Basic and acidic residues" evidence="1">
    <location>
        <begin position="71"/>
        <end position="96"/>
    </location>
</feature>
<feature type="region of interest" description="Disordered" evidence="1">
    <location>
        <begin position="49"/>
        <end position="96"/>
    </location>
</feature>
<gene>
    <name evidence="2" type="ORF">ACFPK1_13570</name>
</gene>
<feature type="compositionally biased region" description="Basic and acidic residues" evidence="1">
    <location>
        <begin position="10"/>
        <end position="21"/>
    </location>
</feature>
<keyword evidence="3" id="KW-1185">Reference proteome</keyword>
<proteinExistence type="predicted"/>
<reference evidence="3" key="1">
    <citation type="journal article" date="2019" name="Int. J. Syst. Evol. Microbiol.">
        <title>The Global Catalogue of Microorganisms (GCM) 10K type strain sequencing project: providing services to taxonomists for standard genome sequencing and annotation.</title>
        <authorList>
            <consortium name="The Broad Institute Genomics Platform"/>
            <consortium name="The Broad Institute Genome Sequencing Center for Infectious Disease"/>
            <person name="Wu L."/>
            <person name="Ma J."/>
        </authorList>
    </citation>
    <scope>NUCLEOTIDE SEQUENCE [LARGE SCALE GENOMIC DNA]</scope>
    <source>
        <strain evidence="3">XZYJ18</strain>
    </source>
</reference>
<evidence type="ECO:0000313" key="3">
    <source>
        <dbReference type="Proteomes" id="UP001596175"/>
    </source>
</evidence>
<accession>A0ABV9ZCH8</accession>
<evidence type="ECO:0000313" key="2">
    <source>
        <dbReference type="EMBL" id="MFC5139268.1"/>
    </source>
</evidence>
<name>A0ABV9ZCH8_9PSEU</name>
<dbReference type="RefSeq" id="WP_378021466.1">
    <property type="nucleotide sequence ID" value="NZ_JBHSKG010000006.1"/>
</dbReference>
<dbReference type="EMBL" id="JBHSKG010000006">
    <property type="protein sequence ID" value="MFC5139268.1"/>
    <property type="molecule type" value="Genomic_DNA"/>
</dbReference>
<organism evidence="2 3">
    <name type="scientific">Actinomycetospora rhizophila</name>
    <dbReference type="NCBI Taxonomy" id="1416876"/>
    <lineage>
        <taxon>Bacteria</taxon>
        <taxon>Bacillati</taxon>
        <taxon>Actinomycetota</taxon>
        <taxon>Actinomycetes</taxon>
        <taxon>Pseudonocardiales</taxon>
        <taxon>Pseudonocardiaceae</taxon>
        <taxon>Actinomycetospora</taxon>
    </lineage>
</organism>